<proteinExistence type="predicted"/>
<keyword evidence="3" id="KW-1185">Reference proteome</keyword>
<accession>A0A1T2KXV6</accession>
<dbReference type="RefSeq" id="WP_078485762.1">
    <property type="nucleotide sequence ID" value="NZ_MPRJ01000006.1"/>
</dbReference>
<evidence type="ECO:0000313" key="2">
    <source>
        <dbReference type="EMBL" id="OOZ37600.1"/>
    </source>
</evidence>
<gene>
    <name evidence="2" type="ORF">BOW51_01505</name>
</gene>
<feature type="domain" description="PilZ" evidence="1">
    <location>
        <begin position="6"/>
        <end position="91"/>
    </location>
</feature>
<dbReference type="EMBL" id="MPRJ01000006">
    <property type="protein sequence ID" value="OOZ37600.1"/>
    <property type="molecule type" value="Genomic_DNA"/>
</dbReference>
<reference evidence="2 3" key="1">
    <citation type="submission" date="2016-11" db="EMBL/GenBank/DDBJ databases">
        <title>Mixed transmission modes and dynamic genome evolution in an obligate animal-bacterial symbiosis.</title>
        <authorList>
            <person name="Russell S.L."/>
            <person name="Corbett-Detig R.B."/>
            <person name="Cavanaugh C.M."/>
        </authorList>
    </citation>
    <scope>NUCLEOTIDE SEQUENCE [LARGE SCALE GENOMIC DNA]</scope>
    <source>
        <strain evidence="2">Se-Cadez</strain>
    </source>
</reference>
<protein>
    <recommendedName>
        <fullName evidence="1">PilZ domain-containing protein</fullName>
    </recommendedName>
</protein>
<dbReference type="Gene3D" id="2.40.10.220">
    <property type="entry name" value="predicted glycosyltransferase like domains"/>
    <property type="match status" value="1"/>
</dbReference>
<dbReference type="Pfam" id="PF07238">
    <property type="entry name" value="PilZ"/>
    <property type="match status" value="1"/>
</dbReference>
<organism evidence="2 3">
    <name type="scientific">Solemya velesiana gill symbiont</name>
    <dbReference type="NCBI Taxonomy" id="1918948"/>
    <lineage>
        <taxon>Bacteria</taxon>
        <taxon>Pseudomonadati</taxon>
        <taxon>Pseudomonadota</taxon>
        <taxon>Gammaproteobacteria</taxon>
        <taxon>sulfur-oxidizing symbionts</taxon>
    </lineage>
</organism>
<sequence length="110" mass="12131">MLEYLNKRDFYRMEVEGSARLKVQGEDATREARVKDLSATGVLLWANEAMASADSMAIEIPPGTDITPPFHALLNVVRCAPLEEGSEMAFSIACTIEKLLTEEEAASYFS</sequence>
<dbReference type="GO" id="GO:0035438">
    <property type="term" value="F:cyclic-di-GMP binding"/>
    <property type="evidence" value="ECO:0007669"/>
    <property type="project" value="InterPro"/>
</dbReference>
<comment type="caution">
    <text evidence="2">The sequence shown here is derived from an EMBL/GenBank/DDBJ whole genome shotgun (WGS) entry which is preliminary data.</text>
</comment>
<evidence type="ECO:0000259" key="1">
    <source>
        <dbReference type="Pfam" id="PF07238"/>
    </source>
</evidence>
<dbReference type="SUPFAM" id="SSF141371">
    <property type="entry name" value="PilZ domain-like"/>
    <property type="match status" value="1"/>
</dbReference>
<dbReference type="OrthoDB" id="5290589at2"/>
<dbReference type="Proteomes" id="UP000190896">
    <property type="component" value="Unassembled WGS sequence"/>
</dbReference>
<evidence type="ECO:0000313" key="3">
    <source>
        <dbReference type="Proteomes" id="UP000190896"/>
    </source>
</evidence>
<dbReference type="AlphaFoldDB" id="A0A1T2KXV6"/>
<name>A0A1T2KXV6_9GAMM</name>
<dbReference type="InterPro" id="IPR009875">
    <property type="entry name" value="PilZ_domain"/>
</dbReference>